<dbReference type="InterPro" id="IPR011515">
    <property type="entry name" value="Shugoshin_C"/>
</dbReference>
<proteinExistence type="inferred from homology"/>
<dbReference type="GO" id="GO:0005634">
    <property type="term" value="C:nucleus"/>
    <property type="evidence" value="ECO:0007669"/>
    <property type="project" value="InterPro"/>
</dbReference>
<organism evidence="6 7">
    <name type="scientific">Cutaneotrichosporon cavernicola</name>
    <dbReference type="NCBI Taxonomy" id="279322"/>
    <lineage>
        <taxon>Eukaryota</taxon>
        <taxon>Fungi</taxon>
        <taxon>Dikarya</taxon>
        <taxon>Basidiomycota</taxon>
        <taxon>Agaricomycotina</taxon>
        <taxon>Tremellomycetes</taxon>
        <taxon>Trichosporonales</taxon>
        <taxon>Trichosporonaceae</taxon>
        <taxon>Cutaneotrichosporon</taxon>
    </lineage>
</organism>
<dbReference type="AlphaFoldDB" id="A0AA48I1V5"/>
<reference evidence="6" key="1">
    <citation type="journal article" date="2023" name="BMC Genomics">
        <title>Chromosome-level genome assemblies of Cutaneotrichosporon spp. (Trichosporonales, Basidiomycota) reveal imbalanced evolution between nucleotide sequences and chromosome synteny.</title>
        <authorList>
            <person name="Kobayashi Y."/>
            <person name="Kayamori A."/>
            <person name="Aoki K."/>
            <person name="Shiwa Y."/>
            <person name="Matsutani M."/>
            <person name="Fujita N."/>
            <person name="Sugita T."/>
            <person name="Iwasaki W."/>
            <person name="Tanaka N."/>
            <person name="Takashima M."/>
        </authorList>
    </citation>
    <scope>NUCLEOTIDE SEQUENCE</scope>
    <source>
        <strain evidence="6">HIS019</strain>
    </source>
</reference>
<feature type="region of interest" description="Disordered" evidence="4">
    <location>
        <begin position="196"/>
        <end position="344"/>
    </location>
</feature>
<dbReference type="GO" id="GO:0045132">
    <property type="term" value="P:meiotic chromosome segregation"/>
    <property type="evidence" value="ECO:0007669"/>
    <property type="project" value="InterPro"/>
</dbReference>
<evidence type="ECO:0000259" key="5">
    <source>
        <dbReference type="Pfam" id="PF07557"/>
    </source>
</evidence>
<evidence type="ECO:0000256" key="2">
    <source>
        <dbReference type="ARBA" id="ARBA00022829"/>
    </source>
</evidence>
<dbReference type="KEGG" id="ccac:CcaHIS019_0107520"/>
<dbReference type="EMBL" id="AP028212">
    <property type="protein sequence ID" value="BEI88034.1"/>
    <property type="molecule type" value="Genomic_DNA"/>
</dbReference>
<evidence type="ECO:0000256" key="1">
    <source>
        <dbReference type="ARBA" id="ARBA00010845"/>
    </source>
</evidence>
<dbReference type="Pfam" id="PF07557">
    <property type="entry name" value="Shugoshin_C"/>
    <property type="match status" value="1"/>
</dbReference>
<dbReference type="GO" id="GO:0000775">
    <property type="term" value="C:chromosome, centromeric region"/>
    <property type="evidence" value="ECO:0007669"/>
    <property type="project" value="InterPro"/>
</dbReference>
<dbReference type="RefSeq" id="XP_060453300.1">
    <property type="nucleotide sequence ID" value="XM_060603811.1"/>
</dbReference>
<sequence>MAARRTRRSSGLTSLGIMDQDQEDHLAEFDSFRRRHARQNREIITENITRKGLIRSLQDQVSSLQADLLSARRQNAALTRQLACFRDDAAALDAIIEAVPKLESRAGPSEHDAKSLTAPQEPAQDELHAHEIAAHAGLEPTYTQPELTPHAGARHARDRVRDGVEPAELPVRAVPLSKRVHPVLLNGINPLVLNVRTTQPDTDPPSLASSSSSTTSTAALTSTSDAAIAAAPEDGRSRRARSSVSYKEPSLRTKMRKPDGVSSEEALGLRPRGSMLEGVRRKSALPRSTAKMDFRADKEEEGAPTPLAPAKVVKETLPKEGTKKAAGKRRAAATATTNAAGPAV</sequence>
<evidence type="ECO:0000313" key="7">
    <source>
        <dbReference type="Proteomes" id="UP001233271"/>
    </source>
</evidence>
<protein>
    <recommendedName>
        <fullName evidence="5">Shugoshin C-terminal domain-containing protein</fullName>
    </recommendedName>
</protein>
<feature type="coiled-coil region" evidence="3">
    <location>
        <begin position="54"/>
        <end position="81"/>
    </location>
</feature>
<feature type="compositionally biased region" description="Low complexity" evidence="4">
    <location>
        <begin position="332"/>
        <end position="344"/>
    </location>
</feature>
<dbReference type="Proteomes" id="UP001233271">
    <property type="component" value="Chromosome 1"/>
</dbReference>
<keyword evidence="2" id="KW-0159">Chromosome partition</keyword>
<gene>
    <name evidence="6" type="ORF">CcaverHIS019_0107520</name>
</gene>
<evidence type="ECO:0000313" key="6">
    <source>
        <dbReference type="EMBL" id="BEI88034.1"/>
    </source>
</evidence>
<feature type="compositionally biased region" description="Low complexity" evidence="4">
    <location>
        <begin position="200"/>
        <end position="232"/>
    </location>
</feature>
<keyword evidence="3" id="KW-0175">Coiled coil</keyword>
<evidence type="ECO:0000256" key="4">
    <source>
        <dbReference type="SAM" id="MobiDB-lite"/>
    </source>
</evidence>
<name>A0AA48I1V5_9TREE</name>
<feature type="compositionally biased region" description="Basic and acidic residues" evidence="4">
    <location>
        <begin position="312"/>
        <end position="323"/>
    </location>
</feature>
<keyword evidence="7" id="KW-1185">Reference proteome</keyword>
<feature type="domain" description="Shugoshin C-terminal" evidence="5">
    <location>
        <begin position="236"/>
        <end position="257"/>
    </location>
</feature>
<dbReference type="GeneID" id="85491905"/>
<evidence type="ECO:0000256" key="3">
    <source>
        <dbReference type="SAM" id="Coils"/>
    </source>
</evidence>
<accession>A0AA48I1V5</accession>
<comment type="similarity">
    <text evidence="1">Belongs to the shugoshin family.</text>
</comment>